<dbReference type="PROSITE" id="PS50937">
    <property type="entry name" value="HTH_MERR_2"/>
    <property type="match status" value="1"/>
</dbReference>
<dbReference type="PANTHER" id="PTHR30204">
    <property type="entry name" value="REDOX-CYCLING DRUG-SENSING TRANSCRIPTIONAL ACTIVATOR SOXR"/>
    <property type="match status" value="1"/>
</dbReference>
<dbReference type="InterPro" id="IPR047057">
    <property type="entry name" value="MerR_fam"/>
</dbReference>
<dbReference type="Proteomes" id="UP000319449">
    <property type="component" value="Unassembled WGS sequence"/>
</dbReference>
<evidence type="ECO:0000259" key="4">
    <source>
        <dbReference type="PROSITE" id="PS50937"/>
    </source>
</evidence>
<evidence type="ECO:0000313" key="5">
    <source>
        <dbReference type="EMBL" id="TWJ33481.1"/>
    </source>
</evidence>
<dbReference type="PANTHER" id="PTHR30204:SF94">
    <property type="entry name" value="HEAVY METAL-DEPENDENT TRANSCRIPTIONAL REGULATOR HI_0293-RELATED"/>
    <property type="match status" value="1"/>
</dbReference>
<evidence type="ECO:0000256" key="1">
    <source>
        <dbReference type="ARBA" id="ARBA00023015"/>
    </source>
</evidence>
<keyword evidence="6" id="KW-1185">Reference proteome</keyword>
<name>A0A562WT52_9BACT</name>
<keyword evidence="3" id="KW-0804">Transcription</keyword>
<gene>
    <name evidence="5" type="ORF">JN12_00155</name>
</gene>
<dbReference type="InterPro" id="IPR000551">
    <property type="entry name" value="MerR-type_HTH_dom"/>
</dbReference>
<evidence type="ECO:0000256" key="3">
    <source>
        <dbReference type="ARBA" id="ARBA00023163"/>
    </source>
</evidence>
<reference evidence="5 6" key="1">
    <citation type="submission" date="2019-07" db="EMBL/GenBank/DDBJ databases">
        <title>Genomic Encyclopedia of Archaeal and Bacterial Type Strains, Phase II (KMG-II): from individual species to whole genera.</title>
        <authorList>
            <person name="Goeker M."/>
        </authorList>
    </citation>
    <scope>NUCLEOTIDE SEQUENCE [LARGE SCALE GENOMIC DNA]</scope>
    <source>
        <strain evidence="5 6">ATCC BAA-1139</strain>
    </source>
</reference>
<proteinExistence type="predicted"/>
<comment type="caution">
    <text evidence="5">The sequence shown here is derived from an EMBL/GenBank/DDBJ whole genome shotgun (WGS) entry which is preliminary data.</text>
</comment>
<dbReference type="Pfam" id="PF13411">
    <property type="entry name" value="MerR_1"/>
    <property type="match status" value="1"/>
</dbReference>
<dbReference type="RefSeq" id="WP_145017090.1">
    <property type="nucleotide sequence ID" value="NZ_VLLN01000001.1"/>
</dbReference>
<keyword evidence="2" id="KW-0238">DNA-binding</keyword>
<dbReference type="InterPro" id="IPR009061">
    <property type="entry name" value="DNA-bd_dom_put_sf"/>
</dbReference>
<dbReference type="CDD" id="cd04770">
    <property type="entry name" value="HTH_HMRTR"/>
    <property type="match status" value="1"/>
</dbReference>
<dbReference type="PROSITE" id="PS00552">
    <property type="entry name" value="HTH_MERR_1"/>
    <property type="match status" value="1"/>
</dbReference>
<dbReference type="SMART" id="SM00422">
    <property type="entry name" value="HTH_MERR"/>
    <property type="match status" value="1"/>
</dbReference>
<keyword evidence="1" id="KW-0805">Transcription regulation</keyword>
<accession>A0A562WT52</accession>
<sequence length="140" mass="15392">MKGLTIGQVAQQAGVKIETVRYYERQGLIPPPPRRESGYRQYPEETVARVRFVRKAQGLGFTLREIAGLLALRVGPDTTCGDVKMRAEEKIADIEGKIRTLQRMREVLAELAASCSGSGSAGECPILEALEAKEEDDAEE</sequence>
<dbReference type="EMBL" id="VLLN01000001">
    <property type="protein sequence ID" value="TWJ33481.1"/>
    <property type="molecule type" value="Genomic_DNA"/>
</dbReference>
<evidence type="ECO:0000256" key="2">
    <source>
        <dbReference type="ARBA" id="ARBA00023125"/>
    </source>
</evidence>
<dbReference type="GO" id="GO:0003677">
    <property type="term" value="F:DNA binding"/>
    <property type="evidence" value="ECO:0007669"/>
    <property type="project" value="UniProtKB-KW"/>
</dbReference>
<protein>
    <submittedName>
        <fullName evidence="5">MerR family mercuric resistance operon transcriptional regulator</fullName>
    </submittedName>
</protein>
<feature type="domain" description="HTH merR-type" evidence="4">
    <location>
        <begin position="3"/>
        <end position="72"/>
    </location>
</feature>
<dbReference type="AlphaFoldDB" id="A0A562WT52"/>
<dbReference type="Gene3D" id="1.10.1660.10">
    <property type="match status" value="1"/>
</dbReference>
<dbReference type="SUPFAM" id="SSF46955">
    <property type="entry name" value="Putative DNA-binding domain"/>
    <property type="match status" value="1"/>
</dbReference>
<dbReference type="GO" id="GO:0003700">
    <property type="term" value="F:DNA-binding transcription factor activity"/>
    <property type="evidence" value="ECO:0007669"/>
    <property type="project" value="InterPro"/>
</dbReference>
<evidence type="ECO:0000313" key="6">
    <source>
        <dbReference type="Proteomes" id="UP000319449"/>
    </source>
</evidence>
<organism evidence="5 6">
    <name type="scientific">Geobacter argillaceus</name>
    <dbReference type="NCBI Taxonomy" id="345631"/>
    <lineage>
        <taxon>Bacteria</taxon>
        <taxon>Pseudomonadati</taxon>
        <taxon>Thermodesulfobacteriota</taxon>
        <taxon>Desulfuromonadia</taxon>
        <taxon>Geobacterales</taxon>
        <taxon>Geobacteraceae</taxon>
        <taxon>Geobacter</taxon>
    </lineage>
</organism>
<dbReference type="OrthoDB" id="9811000at2"/>
<dbReference type="PRINTS" id="PR00040">
    <property type="entry name" value="HTHMERR"/>
</dbReference>